<dbReference type="PROSITE" id="PS50845">
    <property type="entry name" value="RETICULON"/>
    <property type="match status" value="1"/>
</dbReference>
<keyword evidence="2 6" id="KW-0812">Transmembrane</keyword>
<evidence type="ECO:0000256" key="7">
    <source>
        <dbReference type="SAM" id="MobiDB-lite"/>
    </source>
</evidence>
<dbReference type="PANTHER" id="PTHR10994:SF145">
    <property type="entry name" value="RETICULON-LIKE PROTEIN B13"/>
    <property type="match status" value="1"/>
</dbReference>
<evidence type="ECO:0000313" key="10">
    <source>
        <dbReference type="Proteomes" id="UP000652761"/>
    </source>
</evidence>
<proteinExistence type="predicted"/>
<evidence type="ECO:0000259" key="8">
    <source>
        <dbReference type="PROSITE" id="PS50845"/>
    </source>
</evidence>
<dbReference type="Pfam" id="PF02453">
    <property type="entry name" value="Reticulon"/>
    <property type="match status" value="1"/>
</dbReference>
<evidence type="ECO:0000256" key="5">
    <source>
        <dbReference type="ARBA" id="ARBA00023136"/>
    </source>
</evidence>
<organism evidence="9 10">
    <name type="scientific">Colocasia esculenta</name>
    <name type="common">Wild taro</name>
    <name type="synonym">Arum esculentum</name>
    <dbReference type="NCBI Taxonomy" id="4460"/>
    <lineage>
        <taxon>Eukaryota</taxon>
        <taxon>Viridiplantae</taxon>
        <taxon>Streptophyta</taxon>
        <taxon>Embryophyta</taxon>
        <taxon>Tracheophyta</taxon>
        <taxon>Spermatophyta</taxon>
        <taxon>Magnoliopsida</taxon>
        <taxon>Liliopsida</taxon>
        <taxon>Araceae</taxon>
        <taxon>Aroideae</taxon>
        <taxon>Colocasieae</taxon>
        <taxon>Colocasia</taxon>
    </lineage>
</organism>
<dbReference type="EMBL" id="NMUH01000091">
    <property type="protein sequence ID" value="MQL71216.1"/>
    <property type="molecule type" value="Genomic_DNA"/>
</dbReference>
<feature type="region of interest" description="Disordered" evidence="7">
    <location>
        <begin position="1"/>
        <end position="24"/>
    </location>
</feature>
<evidence type="ECO:0000313" key="9">
    <source>
        <dbReference type="EMBL" id="MQL71216.1"/>
    </source>
</evidence>
<keyword evidence="5 6" id="KW-0472">Membrane</keyword>
<dbReference type="PANTHER" id="PTHR10994">
    <property type="entry name" value="RETICULON"/>
    <property type="match status" value="1"/>
</dbReference>
<evidence type="ECO:0000256" key="3">
    <source>
        <dbReference type="ARBA" id="ARBA00022824"/>
    </source>
</evidence>
<dbReference type="AlphaFoldDB" id="A0A843TLX3"/>
<feature type="domain" description="Reticulon" evidence="8">
    <location>
        <begin position="65"/>
        <end position="253"/>
    </location>
</feature>
<feature type="transmembrane region" description="Helical" evidence="6">
    <location>
        <begin position="76"/>
        <end position="96"/>
    </location>
</feature>
<gene>
    <name evidence="9" type="ORF">Taro_003536</name>
</gene>
<keyword evidence="10" id="KW-1185">Reference proteome</keyword>
<sequence>MSTTDGTAPAEVDAGGGGAATAVHQPLPSRTAHAGADAGAGAGAGAGAASADRPSLASRTAGNVVRDVVLWRRKGLSTAVLAVSTAAWVVMEILGYKFVQVASWVGISAVTLLFLWTNLAPLFGKRRPDLSNMEISEESAVATAHTIRVQLEDHARRGIMVLVVDRDPLAFAQAVAVLGIFSWIGTWFDLLTLLYMGVLLSLTCPVIYYKHEGRIKGLAHCARQQGLRLGRAFDEKVVNRLRSRQHAKAKKTE</sequence>
<accession>A0A843TLX3</accession>
<keyword evidence="4 6" id="KW-1133">Transmembrane helix</keyword>
<dbReference type="InterPro" id="IPR003388">
    <property type="entry name" value="Reticulon"/>
</dbReference>
<evidence type="ECO:0000256" key="6">
    <source>
        <dbReference type="RuleBase" id="RU363132"/>
    </source>
</evidence>
<dbReference type="OrthoDB" id="567788at2759"/>
<dbReference type="InterPro" id="IPR045064">
    <property type="entry name" value="Reticulon-like"/>
</dbReference>
<evidence type="ECO:0000256" key="4">
    <source>
        <dbReference type="ARBA" id="ARBA00022989"/>
    </source>
</evidence>
<feature type="transmembrane region" description="Helical" evidence="6">
    <location>
        <begin position="167"/>
        <end position="184"/>
    </location>
</feature>
<keyword evidence="3 6" id="KW-0256">Endoplasmic reticulum</keyword>
<evidence type="ECO:0000256" key="2">
    <source>
        <dbReference type="ARBA" id="ARBA00022692"/>
    </source>
</evidence>
<feature type="transmembrane region" description="Helical" evidence="6">
    <location>
        <begin position="190"/>
        <end position="209"/>
    </location>
</feature>
<dbReference type="Proteomes" id="UP000652761">
    <property type="component" value="Unassembled WGS sequence"/>
</dbReference>
<protein>
    <recommendedName>
        <fullName evidence="6">Reticulon-like protein</fullName>
    </recommendedName>
</protein>
<reference evidence="9" key="1">
    <citation type="submission" date="2017-07" db="EMBL/GenBank/DDBJ databases">
        <title>Taro Niue Genome Assembly and Annotation.</title>
        <authorList>
            <person name="Atibalentja N."/>
            <person name="Keating K."/>
            <person name="Fields C.J."/>
        </authorList>
    </citation>
    <scope>NUCLEOTIDE SEQUENCE</scope>
    <source>
        <strain evidence="9">Niue_2</strain>
        <tissue evidence="9">Leaf</tissue>
    </source>
</reference>
<comment type="caution">
    <text evidence="9">The sequence shown here is derived from an EMBL/GenBank/DDBJ whole genome shotgun (WGS) entry which is preliminary data.</text>
</comment>
<dbReference type="GO" id="GO:0009617">
    <property type="term" value="P:response to bacterium"/>
    <property type="evidence" value="ECO:0007669"/>
    <property type="project" value="InterPro"/>
</dbReference>
<feature type="transmembrane region" description="Helical" evidence="6">
    <location>
        <begin position="102"/>
        <end position="123"/>
    </location>
</feature>
<dbReference type="GO" id="GO:0005789">
    <property type="term" value="C:endoplasmic reticulum membrane"/>
    <property type="evidence" value="ECO:0007669"/>
    <property type="project" value="UniProtKB-SubCell"/>
</dbReference>
<evidence type="ECO:0000256" key="1">
    <source>
        <dbReference type="ARBA" id="ARBA00004477"/>
    </source>
</evidence>
<comment type="subcellular location">
    <subcellularLocation>
        <location evidence="1 6">Endoplasmic reticulum membrane</location>
        <topology evidence="1 6">Multi-pass membrane protein</topology>
    </subcellularLocation>
</comment>
<name>A0A843TLX3_COLES</name>